<dbReference type="SUPFAM" id="SSF53901">
    <property type="entry name" value="Thiolase-like"/>
    <property type="match status" value="2"/>
</dbReference>
<proteinExistence type="inferred from homology"/>
<keyword evidence="6" id="KW-1185">Reference proteome</keyword>
<dbReference type="Pfam" id="PF00109">
    <property type="entry name" value="ketoacyl-synt"/>
    <property type="match status" value="1"/>
</dbReference>
<sequence>MSRPVIITGLGPVSALGMGIDANWDAWRDGRSAIAPIEAFDASAFHSRIAGEVRDLKVRDFVPKTYRKATKVMARDIEIAVACADLAARNAGLATKGTAPDAEPTYAPARVGAHIGAGLIAADLDELAAALTEATDEQGRFDIHKWGKEGMFHLTPLWLLKYLPNMLACHVTIIHDAQGPSNTITCNEASGPLSVGESLRVIQRGMADACFCGGADSKINPMAFLRQQYTGRLNVDDNDRPTEAVRPFSSDAAGSAAAEGGGILVIEAVESYEKRGGDGEPYARVAGFGASQTVHRASRNLKPDPDGRAIAGAIRRAINEAGIKADEIDMIVPFGCGSPVWDSAEASALETVFGDRLSDVPIRSTKPVAGNAGAGAGALDLCLAARAMREQTVPSAINCDEPIGNLNAGNAPASKAELRHVLCYATGVGGQNAAIVLGRV</sequence>
<keyword evidence="2 3" id="KW-0808">Transferase</keyword>
<dbReference type="PANTHER" id="PTHR11712:SF336">
    <property type="entry name" value="3-OXOACYL-[ACYL-CARRIER-PROTEIN] SYNTHASE, MITOCHONDRIAL"/>
    <property type="match status" value="1"/>
</dbReference>
<evidence type="ECO:0000256" key="2">
    <source>
        <dbReference type="ARBA" id="ARBA00022679"/>
    </source>
</evidence>
<evidence type="ECO:0000313" key="5">
    <source>
        <dbReference type="EMBL" id="MFA9480131.1"/>
    </source>
</evidence>
<dbReference type="EMBL" id="JBGUBD010000016">
    <property type="protein sequence ID" value="MFA9480131.1"/>
    <property type="molecule type" value="Genomic_DNA"/>
</dbReference>
<gene>
    <name evidence="5" type="ORF">ACERK3_17810</name>
</gene>
<dbReference type="InterPro" id="IPR020841">
    <property type="entry name" value="PKS_Beta-ketoAc_synthase_dom"/>
</dbReference>
<dbReference type="InterPro" id="IPR014031">
    <property type="entry name" value="Ketoacyl_synth_C"/>
</dbReference>
<name>A0ABV4UBA9_9BACT</name>
<feature type="domain" description="Ketosynthase family 3 (KS3)" evidence="4">
    <location>
        <begin position="2"/>
        <end position="439"/>
    </location>
</feature>
<reference evidence="5 6" key="1">
    <citation type="submission" date="2024-08" db="EMBL/GenBank/DDBJ databases">
        <title>Whole-genome sequencing of halo(alkali)philic microorganisms from hypersaline lakes.</title>
        <authorList>
            <person name="Sorokin D.Y."/>
            <person name="Merkel A.Y."/>
            <person name="Messina E."/>
            <person name="Yakimov M."/>
        </authorList>
    </citation>
    <scope>NUCLEOTIDE SEQUENCE [LARGE SCALE GENOMIC DNA]</scope>
    <source>
        <strain evidence="5 6">AB-hyl4</strain>
    </source>
</reference>
<dbReference type="PROSITE" id="PS52004">
    <property type="entry name" value="KS3_2"/>
    <property type="match status" value="1"/>
</dbReference>
<evidence type="ECO:0000313" key="6">
    <source>
        <dbReference type="Proteomes" id="UP001575105"/>
    </source>
</evidence>
<dbReference type="InterPro" id="IPR014030">
    <property type="entry name" value="Ketoacyl_synth_N"/>
</dbReference>
<protein>
    <submittedName>
        <fullName evidence="5">Beta-ketoacyl synthase</fullName>
    </submittedName>
</protein>
<evidence type="ECO:0000256" key="1">
    <source>
        <dbReference type="ARBA" id="ARBA00008467"/>
    </source>
</evidence>
<dbReference type="Pfam" id="PF02801">
    <property type="entry name" value="Ketoacyl-synt_C"/>
    <property type="match status" value="1"/>
</dbReference>
<dbReference type="InterPro" id="IPR000794">
    <property type="entry name" value="Beta-ketoacyl_synthase"/>
</dbReference>
<organism evidence="5 6">
    <name type="scientific">Natronomicrosphaera hydrolytica</name>
    <dbReference type="NCBI Taxonomy" id="3242702"/>
    <lineage>
        <taxon>Bacteria</taxon>
        <taxon>Pseudomonadati</taxon>
        <taxon>Planctomycetota</taxon>
        <taxon>Phycisphaerae</taxon>
        <taxon>Phycisphaerales</taxon>
        <taxon>Phycisphaeraceae</taxon>
        <taxon>Natronomicrosphaera</taxon>
    </lineage>
</organism>
<comment type="similarity">
    <text evidence="1 3">Belongs to the thiolase-like superfamily. Beta-ketoacyl-ACP synthases family.</text>
</comment>
<dbReference type="RefSeq" id="WP_425347055.1">
    <property type="nucleotide sequence ID" value="NZ_JBGUBD010000016.1"/>
</dbReference>
<evidence type="ECO:0000259" key="4">
    <source>
        <dbReference type="PROSITE" id="PS52004"/>
    </source>
</evidence>
<dbReference type="Proteomes" id="UP001575105">
    <property type="component" value="Unassembled WGS sequence"/>
</dbReference>
<comment type="caution">
    <text evidence="5">The sequence shown here is derived from an EMBL/GenBank/DDBJ whole genome shotgun (WGS) entry which is preliminary data.</text>
</comment>
<dbReference type="PANTHER" id="PTHR11712">
    <property type="entry name" value="POLYKETIDE SYNTHASE-RELATED"/>
    <property type="match status" value="1"/>
</dbReference>
<dbReference type="Gene3D" id="3.40.47.10">
    <property type="match status" value="2"/>
</dbReference>
<accession>A0ABV4UBA9</accession>
<dbReference type="InterPro" id="IPR016039">
    <property type="entry name" value="Thiolase-like"/>
</dbReference>
<evidence type="ECO:0000256" key="3">
    <source>
        <dbReference type="RuleBase" id="RU003694"/>
    </source>
</evidence>